<gene>
    <name evidence="2" type="ORF">AB0887_37890</name>
</gene>
<sequence length="216" mass="22069">METEQHTKRASRKKKAIAGVAVLAGAGLLAAGGYALSTSTGLATSGLFGTTTQNGPDPDTNTDVSLLVNGHQRADLADELTNAKMANDGEGAQTTVKLTAGGKTDIDTVGLKVNYAKTDANEGLAKQLVVDVDADGQRVASGLSAADIAKKTTLPVSLAALSGGKLLHDGSNELPVTLHVHLKDGTEKNWDQVKDQTIKSISFGFTGSGTPSADGK</sequence>
<keyword evidence="1" id="KW-0472">Membrane</keyword>
<organism evidence="2 3">
    <name type="scientific">Streptomyces huasconensis</name>
    <dbReference type="NCBI Taxonomy" id="1854574"/>
    <lineage>
        <taxon>Bacteria</taxon>
        <taxon>Bacillati</taxon>
        <taxon>Actinomycetota</taxon>
        <taxon>Actinomycetes</taxon>
        <taxon>Kitasatosporales</taxon>
        <taxon>Streptomycetaceae</taxon>
        <taxon>Streptomyces</taxon>
    </lineage>
</organism>
<evidence type="ECO:0000313" key="2">
    <source>
        <dbReference type="EMBL" id="MEW2367682.1"/>
    </source>
</evidence>
<keyword evidence="3" id="KW-1185">Reference proteome</keyword>
<accession>A0ABV3MAG1</accession>
<keyword evidence="1" id="KW-0812">Transmembrane</keyword>
<evidence type="ECO:0000313" key="3">
    <source>
        <dbReference type="Proteomes" id="UP001553843"/>
    </source>
</evidence>
<comment type="caution">
    <text evidence="2">The sequence shown here is derived from an EMBL/GenBank/DDBJ whole genome shotgun (WGS) entry which is preliminary data.</text>
</comment>
<name>A0ABV3MAG1_9ACTN</name>
<dbReference type="Proteomes" id="UP001553843">
    <property type="component" value="Unassembled WGS sequence"/>
</dbReference>
<dbReference type="RefSeq" id="WP_359773815.1">
    <property type="nucleotide sequence ID" value="NZ_JBEYRR010000001.1"/>
</dbReference>
<protein>
    <submittedName>
        <fullName evidence="2">Uncharacterized protein</fullName>
    </submittedName>
</protein>
<evidence type="ECO:0000256" key="1">
    <source>
        <dbReference type="SAM" id="Phobius"/>
    </source>
</evidence>
<feature type="transmembrane region" description="Helical" evidence="1">
    <location>
        <begin position="16"/>
        <end position="36"/>
    </location>
</feature>
<reference evidence="2 3" key="1">
    <citation type="submission" date="2024-06" db="EMBL/GenBank/DDBJ databases">
        <title>The Natural Products Discovery Center: Release of the First 8490 Sequenced Strains for Exploring Actinobacteria Biosynthetic Diversity.</title>
        <authorList>
            <person name="Kalkreuter E."/>
            <person name="Kautsar S.A."/>
            <person name="Yang D."/>
            <person name="Bader C.D."/>
            <person name="Teijaro C.N."/>
            <person name="Fluegel L."/>
            <person name="Davis C.M."/>
            <person name="Simpson J.R."/>
            <person name="Lauterbach L."/>
            <person name="Steele A.D."/>
            <person name="Gui C."/>
            <person name="Meng S."/>
            <person name="Li G."/>
            <person name="Viehrig K."/>
            <person name="Ye F."/>
            <person name="Su P."/>
            <person name="Kiefer A.F."/>
            <person name="Nichols A."/>
            <person name="Cepeda A.J."/>
            <person name="Yan W."/>
            <person name="Fan B."/>
            <person name="Jiang Y."/>
            <person name="Adhikari A."/>
            <person name="Zheng C.-J."/>
            <person name="Schuster L."/>
            <person name="Cowan T.M."/>
            <person name="Smanski M.J."/>
            <person name="Chevrette M.G."/>
            <person name="De Carvalho L.P.S."/>
            <person name="Shen B."/>
        </authorList>
    </citation>
    <scope>NUCLEOTIDE SEQUENCE [LARGE SCALE GENOMIC DNA]</scope>
    <source>
        <strain evidence="2 3">NPDC047833</strain>
    </source>
</reference>
<proteinExistence type="predicted"/>
<keyword evidence="1" id="KW-1133">Transmembrane helix</keyword>
<dbReference type="EMBL" id="JBEYRS010000029">
    <property type="protein sequence ID" value="MEW2367682.1"/>
    <property type="molecule type" value="Genomic_DNA"/>
</dbReference>